<feature type="region of interest" description="Disordered" evidence="1">
    <location>
        <begin position="77"/>
        <end position="109"/>
    </location>
</feature>
<protein>
    <submittedName>
        <fullName evidence="2">Uncharacterized protein</fullName>
    </submittedName>
</protein>
<comment type="caution">
    <text evidence="2">The sequence shown here is derived from an EMBL/GenBank/DDBJ whole genome shotgun (WGS) entry which is preliminary data.</text>
</comment>
<evidence type="ECO:0000313" key="3">
    <source>
        <dbReference type="Proteomes" id="UP001566132"/>
    </source>
</evidence>
<dbReference type="EMBL" id="JBDJPC010000011">
    <property type="protein sequence ID" value="KAL1489574.1"/>
    <property type="molecule type" value="Genomic_DNA"/>
</dbReference>
<evidence type="ECO:0000313" key="2">
    <source>
        <dbReference type="EMBL" id="KAL1489574.1"/>
    </source>
</evidence>
<accession>A0ABD1E787</accession>
<evidence type="ECO:0000256" key="1">
    <source>
        <dbReference type="SAM" id="MobiDB-lite"/>
    </source>
</evidence>
<organism evidence="2 3">
    <name type="scientific">Hypothenemus hampei</name>
    <name type="common">Coffee berry borer</name>
    <dbReference type="NCBI Taxonomy" id="57062"/>
    <lineage>
        <taxon>Eukaryota</taxon>
        <taxon>Metazoa</taxon>
        <taxon>Ecdysozoa</taxon>
        <taxon>Arthropoda</taxon>
        <taxon>Hexapoda</taxon>
        <taxon>Insecta</taxon>
        <taxon>Pterygota</taxon>
        <taxon>Neoptera</taxon>
        <taxon>Endopterygota</taxon>
        <taxon>Coleoptera</taxon>
        <taxon>Polyphaga</taxon>
        <taxon>Cucujiformia</taxon>
        <taxon>Curculionidae</taxon>
        <taxon>Scolytinae</taxon>
        <taxon>Hypothenemus</taxon>
    </lineage>
</organism>
<proteinExistence type="predicted"/>
<feature type="region of interest" description="Disordered" evidence="1">
    <location>
        <begin position="1"/>
        <end position="44"/>
    </location>
</feature>
<keyword evidence="3" id="KW-1185">Reference proteome</keyword>
<sequence>MSGLGVGHDSMRDDGGRVPRRRALAAQETAAPQTQRHQQQRRPRVADQYWYILRNNLIPPTTLTTIKSEIEILNRNYESDEGTDENNVPVELAEQQPKAEVQQVETNNP</sequence>
<dbReference type="Proteomes" id="UP001566132">
    <property type="component" value="Unassembled WGS sequence"/>
</dbReference>
<dbReference type="AlphaFoldDB" id="A0ABD1E787"/>
<reference evidence="2 3" key="1">
    <citation type="submission" date="2024-05" db="EMBL/GenBank/DDBJ databases">
        <title>Genetic variation in Jamaican populations of the coffee berry borer (Hypothenemus hampei).</title>
        <authorList>
            <person name="Errbii M."/>
            <person name="Myrie A."/>
        </authorList>
    </citation>
    <scope>NUCLEOTIDE SEQUENCE [LARGE SCALE GENOMIC DNA]</scope>
    <source>
        <strain evidence="2">JA-Hopewell-2020-01-JO</strain>
        <tissue evidence="2">Whole body</tissue>
    </source>
</reference>
<gene>
    <name evidence="2" type="ORF">ABEB36_013526</name>
</gene>
<name>A0ABD1E787_HYPHA</name>